<evidence type="ECO:0000259" key="2">
    <source>
        <dbReference type="Pfam" id="PF12550"/>
    </source>
</evidence>
<dbReference type="InterPro" id="IPR022210">
    <property type="entry name" value="TF_GCR1-like"/>
</dbReference>
<feature type="region of interest" description="Disordered" evidence="1">
    <location>
        <begin position="539"/>
        <end position="567"/>
    </location>
</feature>
<name>A0A0X8HWW0_9SACH</name>
<proteinExistence type="predicted"/>
<feature type="region of interest" description="Disordered" evidence="1">
    <location>
        <begin position="221"/>
        <end position="286"/>
    </location>
</feature>
<dbReference type="Pfam" id="PF12550">
    <property type="entry name" value="GCR1_C"/>
    <property type="match status" value="1"/>
</dbReference>
<evidence type="ECO:0000256" key="1">
    <source>
        <dbReference type="SAM" id="MobiDB-lite"/>
    </source>
</evidence>
<feature type="compositionally biased region" description="Polar residues" evidence="1">
    <location>
        <begin position="191"/>
        <end position="200"/>
    </location>
</feature>
<organism evidence="3 4">
    <name type="scientific">Eremothecium sinecaudum</name>
    <dbReference type="NCBI Taxonomy" id="45286"/>
    <lineage>
        <taxon>Eukaryota</taxon>
        <taxon>Fungi</taxon>
        <taxon>Dikarya</taxon>
        <taxon>Ascomycota</taxon>
        <taxon>Saccharomycotina</taxon>
        <taxon>Saccharomycetes</taxon>
        <taxon>Saccharomycetales</taxon>
        <taxon>Saccharomycetaceae</taxon>
        <taxon>Eremothecium</taxon>
    </lineage>
</organism>
<protein>
    <submittedName>
        <fullName evidence="3">HHR141Cp</fullName>
    </submittedName>
</protein>
<evidence type="ECO:0000313" key="4">
    <source>
        <dbReference type="Proteomes" id="UP000243052"/>
    </source>
</evidence>
<feature type="region of interest" description="Disordered" evidence="1">
    <location>
        <begin position="184"/>
        <end position="209"/>
    </location>
</feature>
<dbReference type="GeneID" id="28726279"/>
<dbReference type="OrthoDB" id="4064898at2759"/>
<feature type="domain" description="Transcription activator GCR1-like" evidence="2">
    <location>
        <begin position="589"/>
        <end position="665"/>
    </location>
</feature>
<dbReference type="AlphaFoldDB" id="A0A0X8HWW0"/>
<keyword evidence="4" id="KW-1185">Reference proteome</keyword>
<gene>
    <name evidence="3" type="ORF">AW171_hschr84973</name>
</gene>
<evidence type="ECO:0000313" key="3">
    <source>
        <dbReference type="EMBL" id="AMD22910.1"/>
    </source>
</evidence>
<dbReference type="EMBL" id="CP014248">
    <property type="protein sequence ID" value="AMD22910.1"/>
    <property type="molecule type" value="Genomic_DNA"/>
</dbReference>
<sequence>MNIRSGNNDSGVAGDTEGILLLLQQILSRMLLKIRSNEDLYEFYTKVKDECSAYGRDDSRCVINADAVFKVLMSYPQELLDIVILPSILRYFEWSAESSSSADAKGCSSIVTPDRCYYFLKDDTNGFQHSAEMCQSVFDAVKVLQRLQMVIFGEKPMLHDINDPDSESPTWSSLETSGTLEFIQSLPKGRNTATGGTDSGESSREQAKFQRYPELACKEQGLKAQENEQPEQRREIQSDEPELVRQPSQRFSPGTAVNLRIAQHQKRKQKLPPPPPPQSHSSAPPVIQQITKSKEATATYQNQLQPLHQTVDTLNPADPPMYAFQSYGYDPNSLLEQALPDIKQRLHDLTVENNNLRQQDSLLMQQIQCLKQLVGSLQKTVAALSNATSLLTKGKVAKMKHTVNAPSMRSNLIKQSASGTSALSMGTQLSYSDASSTTTANEELVDPIIDEYEPFIIKNGRRPSMHSYTGSQLPPNTTNCSHSMLHFQGDTMFDPQREKVNPMPPYQPIDVPDHQQSSYPLVAASAFPYNARQNIALQSQQSAYKSKKPRPRYKDSQGTRLSRGARYQPPLTADGKHYLLDEEGKFAIVMSNDQDSIYSIYNEFYQSLKPQVDSFVQDFGKSKLVQFRKKRTFQKKKAFVYLIEKISYFTKLPPEYVLQIVDNVRIKEEKSVVWVCNNLGSLKYAIVKYRPDLRQIIATDAD</sequence>
<reference evidence="3 4" key="1">
    <citation type="submission" date="2016-01" db="EMBL/GenBank/DDBJ databases">
        <title>Genome sequence of the yeast Holleya sinecauda.</title>
        <authorList>
            <person name="Dietrich F.S."/>
        </authorList>
    </citation>
    <scope>NUCLEOTIDE SEQUENCE [LARGE SCALE GENOMIC DNA]</scope>
    <source>
        <strain evidence="3 4">ATCC 58844</strain>
    </source>
</reference>
<dbReference type="STRING" id="45286.A0A0X8HWW0"/>
<dbReference type="RefSeq" id="XP_017989906.1">
    <property type="nucleotide sequence ID" value="XM_018134417.1"/>
</dbReference>
<accession>A0A0X8HWW0</accession>
<dbReference type="Proteomes" id="UP000243052">
    <property type="component" value="Chromosome viii"/>
</dbReference>